<dbReference type="PANTHER" id="PTHR21593:SF36">
    <property type="entry name" value="DUF148 DOMAIN-CONTAINING PROTEIN-RELATED"/>
    <property type="match status" value="1"/>
</dbReference>
<sequence length="202" mass="22275">MFMGPYRSIIHSSSTPPAESRAFSSNMCITLLLALIATCVSGDIATADEPATMALLEPQWTTLELLTPKFLSDVTAEARQQFHQIIFDNSLTIAQIREKLNEWAAQQGPEIQSEFEAAQMEMKSGLEQVSKAIPQSSLSDAAKEAFAKLQEMVADMDQTAGQQREQIMSYIDSLPQEVRSEMNGYIQSVVKDAVVAIKAKIQ</sequence>
<reference evidence="5" key="1">
    <citation type="submission" date="2016-06" db="UniProtKB">
        <authorList>
            <consortium name="WormBaseParasite"/>
        </authorList>
    </citation>
    <scope>IDENTIFICATION</scope>
</reference>
<evidence type="ECO:0000313" key="5">
    <source>
        <dbReference type="WBParaSite" id="TCNE_0001118801-mRNA-1"/>
    </source>
</evidence>
<feature type="domain" description="SXP/RAL-2 family protein Ani s 5-like cation-binding" evidence="2">
    <location>
        <begin position="77"/>
        <end position="179"/>
    </location>
</feature>
<evidence type="ECO:0000256" key="1">
    <source>
        <dbReference type="SAM" id="SignalP"/>
    </source>
</evidence>
<feature type="chain" id="PRO_5044553361" evidence="1">
    <location>
        <begin position="43"/>
        <end position="202"/>
    </location>
</feature>
<dbReference type="Pfam" id="PF02520">
    <property type="entry name" value="ANIS5_cation-bd"/>
    <property type="match status" value="1"/>
</dbReference>
<dbReference type="EMBL" id="UYWY01020769">
    <property type="protein sequence ID" value="VDM42509.1"/>
    <property type="molecule type" value="Genomic_DNA"/>
</dbReference>
<gene>
    <name evidence="3" type="ORF">TCNE_LOCUS11188</name>
</gene>
<keyword evidence="4" id="KW-1185">Reference proteome</keyword>
<organism evidence="4 5">
    <name type="scientific">Toxocara canis</name>
    <name type="common">Canine roundworm</name>
    <dbReference type="NCBI Taxonomy" id="6265"/>
    <lineage>
        <taxon>Eukaryota</taxon>
        <taxon>Metazoa</taxon>
        <taxon>Ecdysozoa</taxon>
        <taxon>Nematoda</taxon>
        <taxon>Chromadorea</taxon>
        <taxon>Rhabditida</taxon>
        <taxon>Spirurina</taxon>
        <taxon>Ascaridomorpha</taxon>
        <taxon>Ascaridoidea</taxon>
        <taxon>Toxocaridae</taxon>
        <taxon>Toxocara</taxon>
    </lineage>
</organism>
<dbReference type="InterPro" id="IPR003677">
    <property type="entry name" value="ANIS5_cation-bd"/>
</dbReference>
<evidence type="ECO:0000259" key="2">
    <source>
        <dbReference type="Pfam" id="PF02520"/>
    </source>
</evidence>
<reference evidence="3 4" key="2">
    <citation type="submission" date="2018-11" db="EMBL/GenBank/DDBJ databases">
        <authorList>
            <consortium name="Pathogen Informatics"/>
        </authorList>
    </citation>
    <scope>NUCLEOTIDE SEQUENCE [LARGE SCALE GENOMIC DNA]</scope>
</reference>
<evidence type="ECO:0000313" key="4">
    <source>
        <dbReference type="Proteomes" id="UP000050794"/>
    </source>
</evidence>
<dbReference type="Proteomes" id="UP000050794">
    <property type="component" value="Unassembled WGS sequence"/>
</dbReference>
<feature type="signal peptide" evidence="1">
    <location>
        <begin position="1"/>
        <end position="42"/>
    </location>
</feature>
<evidence type="ECO:0000313" key="3">
    <source>
        <dbReference type="EMBL" id="VDM42509.1"/>
    </source>
</evidence>
<protein>
    <submittedName>
        <fullName evidence="5">DUF148 domain-containing protein</fullName>
    </submittedName>
</protein>
<keyword evidence="1" id="KW-0732">Signal</keyword>
<proteinExistence type="predicted"/>
<accession>A0A183URR8</accession>
<dbReference type="WBParaSite" id="TCNE_0001118801-mRNA-1">
    <property type="protein sequence ID" value="TCNE_0001118801-mRNA-1"/>
    <property type="gene ID" value="TCNE_0001118801"/>
</dbReference>
<dbReference type="AlphaFoldDB" id="A0A183URR8"/>
<dbReference type="PANTHER" id="PTHR21593">
    <property type="entry name" value="PRION-LIKE- Q/N-RICH -DOMAIN-BEARING PROTEIN PROTEIN"/>
    <property type="match status" value="1"/>
</dbReference>
<dbReference type="InterPro" id="IPR052823">
    <property type="entry name" value="SXP/RAL-2_related"/>
</dbReference>
<name>A0A183URR8_TOXCA</name>